<keyword evidence="2" id="KW-0812">Transmembrane</keyword>
<feature type="compositionally biased region" description="Basic and acidic residues" evidence="1">
    <location>
        <begin position="80"/>
        <end position="89"/>
    </location>
</feature>
<accession>A0A1M6RJA8</accession>
<evidence type="ECO:0000256" key="2">
    <source>
        <dbReference type="SAM" id="Phobius"/>
    </source>
</evidence>
<feature type="transmembrane region" description="Helical" evidence="2">
    <location>
        <begin position="6"/>
        <end position="23"/>
    </location>
</feature>
<feature type="region of interest" description="Disordered" evidence="1">
    <location>
        <begin position="28"/>
        <end position="101"/>
    </location>
</feature>
<feature type="compositionally biased region" description="Basic and acidic residues" evidence="1">
    <location>
        <begin position="41"/>
        <end position="68"/>
    </location>
</feature>
<dbReference type="Proteomes" id="UP000184363">
    <property type="component" value="Unassembled WGS sequence"/>
</dbReference>
<feature type="compositionally biased region" description="Basic and acidic residues" evidence="1">
    <location>
        <begin position="245"/>
        <end position="254"/>
    </location>
</feature>
<keyword evidence="4" id="KW-1185">Reference proteome</keyword>
<gene>
    <name evidence="3" type="ORF">SAMN05443637_10521</name>
</gene>
<evidence type="ECO:0000256" key="1">
    <source>
        <dbReference type="SAM" id="MobiDB-lite"/>
    </source>
</evidence>
<feature type="transmembrane region" description="Helical" evidence="2">
    <location>
        <begin position="118"/>
        <end position="137"/>
    </location>
</feature>
<feature type="compositionally biased region" description="Acidic residues" evidence="1">
    <location>
        <begin position="209"/>
        <end position="244"/>
    </location>
</feature>
<feature type="region of interest" description="Disordered" evidence="1">
    <location>
        <begin position="187"/>
        <end position="269"/>
    </location>
</feature>
<sequence>MPSSMIFAGLVVIWLLILLPAVARHRQEVPRPSESALAGRVLDRPRRPESEVDELADTRTDRTSDLHVPRARTAPDDVPADDRGWDRPPPRYRPGRGGYDPQAAAAAARTRAVFRQRVVLTMLLLALVSGVIAAAAIPVVWSAHAAIDVALVGYLVYLRRQVRMEEAIRARRAARLAAARRASSAAADPAADEWARRGREVTRRSPDAADAEPAAEDLGEALDEAEAEESEQLEDDEARDDEQDDLKKEPEERISGTGGPAPRLVSLDELTIESALPRLEPAPPPPLPAGTVLVEELDDELDQHDLGQSELRGYRRAAGE</sequence>
<evidence type="ECO:0000313" key="4">
    <source>
        <dbReference type="Proteomes" id="UP000184363"/>
    </source>
</evidence>
<feature type="transmembrane region" description="Helical" evidence="2">
    <location>
        <begin position="143"/>
        <end position="162"/>
    </location>
</feature>
<proteinExistence type="predicted"/>
<dbReference type="AlphaFoldDB" id="A0A1M6RJA8"/>
<reference evidence="3 4" key="1">
    <citation type="submission" date="2016-11" db="EMBL/GenBank/DDBJ databases">
        <authorList>
            <person name="Jaros S."/>
            <person name="Januszkiewicz K."/>
            <person name="Wedrychowicz H."/>
        </authorList>
    </citation>
    <scope>NUCLEOTIDE SEQUENCE [LARGE SCALE GENOMIC DNA]</scope>
    <source>
        <strain evidence="3 4">DSM 43832</strain>
    </source>
</reference>
<organism evidence="3 4">
    <name type="scientific">Pseudonocardia thermophila</name>
    <dbReference type="NCBI Taxonomy" id="1848"/>
    <lineage>
        <taxon>Bacteria</taxon>
        <taxon>Bacillati</taxon>
        <taxon>Actinomycetota</taxon>
        <taxon>Actinomycetes</taxon>
        <taxon>Pseudonocardiales</taxon>
        <taxon>Pseudonocardiaceae</taxon>
        <taxon>Pseudonocardia</taxon>
    </lineage>
</organism>
<keyword evidence="2" id="KW-0472">Membrane</keyword>
<protein>
    <submittedName>
        <fullName evidence="3">Uncharacterized protein</fullName>
    </submittedName>
</protein>
<keyword evidence="2" id="KW-1133">Transmembrane helix</keyword>
<dbReference type="EMBL" id="FRAP01000005">
    <property type="protein sequence ID" value="SHK32520.1"/>
    <property type="molecule type" value="Genomic_DNA"/>
</dbReference>
<feature type="compositionally biased region" description="Basic and acidic residues" evidence="1">
    <location>
        <begin position="193"/>
        <end position="207"/>
    </location>
</feature>
<name>A0A1M6RJA8_PSETH</name>
<dbReference type="STRING" id="1848.SAMN05443637_10521"/>
<evidence type="ECO:0000313" key="3">
    <source>
        <dbReference type="EMBL" id="SHK32520.1"/>
    </source>
</evidence>